<evidence type="ECO:0000256" key="2">
    <source>
        <dbReference type="ARBA" id="ARBA00022801"/>
    </source>
</evidence>
<evidence type="ECO:0000256" key="5">
    <source>
        <dbReference type="RuleBase" id="RU363034"/>
    </source>
</evidence>
<evidence type="ECO:0000313" key="8">
    <source>
        <dbReference type="EMBL" id="KAF7475670.1"/>
    </source>
</evidence>
<feature type="signal peptide" evidence="6">
    <location>
        <begin position="1"/>
        <end position="17"/>
    </location>
</feature>
<evidence type="ECO:0000313" key="9">
    <source>
        <dbReference type="EMBL" id="VTJ59111.1"/>
    </source>
</evidence>
<keyword evidence="2 5" id="KW-0378">Hydrolase</keyword>
<dbReference type="FunFam" id="2.40.10.10:FF:000003">
    <property type="entry name" value="Transmembrane serine protease 3"/>
    <property type="match status" value="1"/>
</dbReference>
<dbReference type="InterPro" id="IPR018114">
    <property type="entry name" value="TRYPSIN_HIS"/>
</dbReference>
<evidence type="ECO:0000256" key="3">
    <source>
        <dbReference type="ARBA" id="ARBA00022825"/>
    </source>
</evidence>
<keyword evidence="1 5" id="KW-0645">Protease</keyword>
<dbReference type="PROSITE" id="PS00134">
    <property type="entry name" value="TRYPSIN_HIS"/>
    <property type="match status" value="1"/>
</dbReference>
<gene>
    <name evidence="8" type="ORF">GHT09_013452</name>
    <name evidence="9" type="ORF">MONAX_5E005265</name>
</gene>
<dbReference type="PANTHER" id="PTHR24271">
    <property type="entry name" value="KALLIKREIN-RELATED"/>
    <property type="match status" value="1"/>
</dbReference>
<evidence type="ECO:0000259" key="7">
    <source>
        <dbReference type="PROSITE" id="PS50240"/>
    </source>
</evidence>
<name>A0A5E4AQV6_MARMO</name>
<organism evidence="9 10">
    <name type="scientific">Marmota monax</name>
    <name type="common">Woodchuck</name>
    <dbReference type="NCBI Taxonomy" id="9995"/>
    <lineage>
        <taxon>Eukaryota</taxon>
        <taxon>Metazoa</taxon>
        <taxon>Chordata</taxon>
        <taxon>Craniata</taxon>
        <taxon>Vertebrata</taxon>
        <taxon>Euteleostomi</taxon>
        <taxon>Mammalia</taxon>
        <taxon>Eutheria</taxon>
        <taxon>Euarchontoglires</taxon>
        <taxon>Glires</taxon>
        <taxon>Rodentia</taxon>
        <taxon>Sciuromorpha</taxon>
        <taxon>Sciuridae</taxon>
        <taxon>Xerinae</taxon>
        <taxon>Marmotini</taxon>
        <taxon>Marmota</taxon>
    </lineage>
</organism>
<dbReference type="CDD" id="cd00190">
    <property type="entry name" value="Tryp_SPc"/>
    <property type="match status" value="1"/>
</dbReference>
<dbReference type="Proteomes" id="UP000662637">
    <property type="component" value="Unassembled WGS sequence"/>
</dbReference>
<reference evidence="9 10" key="1">
    <citation type="submission" date="2019-04" db="EMBL/GenBank/DDBJ databases">
        <authorList>
            <person name="Alioto T."/>
            <person name="Alioto T."/>
        </authorList>
    </citation>
    <scope>NUCLEOTIDE SEQUENCE [LARGE SCALE GENOMIC DNA]</scope>
</reference>
<dbReference type="InterPro" id="IPR009003">
    <property type="entry name" value="Peptidase_S1_PA"/>
</dbReference>
<accession>A0A5E4AQV6</accession>
<dbReference type="PRINTS" id="PR00722">
    <property type="entry name" value="CHYMOTRYPSIN"/>
</dbReference>
<dbReference type="GO" id="GO:0006508">
    <property type="term" value="P:proteolysis"/>
    <property type="evidence" value="ECO:0007669"/>
    <property type="project" value="UniProtKB-KW"/>
</dbReference>
<dbReference type="GO" id="GO:0004252">
    <property type="term" value="F:serine-type endopeptidase activity"/>
    <property type="evidence" value="ECO:0007669"/>
    <property type="project" value="InterPro"/>
</dbReference>
<dbReference type="Gene3D" id="2.40.10.10">
    <property type="entry name" value="Trypsin-like serine proteases"/>
    <property type="match status" value="2"/>
</dbReference>
<feature type="domain" description="Peptidase S1" evidence="7">
    <location>
        <begin position="26"/>
        <end position="258"/>
    </location>
</feature>
<protein>
    <submittedName>
        <fullName evidence="8">Granzyme K</fullName>
    </submittedName>
</protein>
<dbReference type="InterPro" id="IPR001314">
    <property type="entry name" value="Peptidase_S1A"/>
</dbReference>
<dbReference type="EMBL" id="WJEC01002986">
    <property type="protein sequence ID" value="KAF7475670.1"/>
    <property type="molecule type" value="Genomic_DNA"/>
</dbReference>
<dbReference type="EMBL" id="CABDUW010000116">
    <property type="protein sequence ID" value="VTJ59111.1"/>
    <property type="molecule type" value="Genomic_DNA"/>
</dbReference>
<evidence type="ECO:0000256" key="4">
    <source>
        <dbReference type="ARBA" id="ARBA00023157"/>
    </source>
</evidence>
<dbReference type="PROSITE" id="PS00135">
    <property type="entry name" value="TRYPSIN_SER"/>
    <property type="match status" value="1"/>
</dbReference>
<feature type="chain" id="PRO_5033478777" evidence="6">
    <location>
        <begin position="18"/>
        <end position="264"/>
    </location>
</feature>
<dbReference type="AlphaFoldDB" id="A0A5E4AQV6"/>
<dbReference type="Proteomes" id="UP000335636">
    <property type="component" value="Unassembled WGS sequence"/>
</dbReference>
<keyword evidence="6" id="KW-0732">Signal</keyword>
<keyword evidence="4" id="KW-1015">Disulfide bond</keyword>
<dbReference type="SUPFAM" id="SSF50494">
    <property type="entry name" value="Trypsin-like serine proteases"/>
    <property type="match status" value="1"/>
</dbReference>
<keyword evidence="10" id="KW-1185">Reference proteome</keyword>
<dbReference type="SMART" id="SM00020">
    <property type="entry name" value="Tryp_SPc"/>
    <property type="match status" value="1"/>
</dbReference>
<dbReference type="PROSITE" id="PS50240">
    <property type="entry name" value="TRYPSIN_DOM"/>
    <property type="match status" value="1"/>
</dbReference>
<dbReference type="InterPro" id="IPR043504">
    <property type="entry name" value="Peptidase_S1_PA_chymotrypsin"/>
</dbReference>
<dbReference type="InterPro" id="IPR001254">
    <property type="entry name" value="Trypsin_dom"/>
</dbReference>
<evidence type="ECO:0000256" key="1">
    <source>
        <dbReference type="ARBA" id="ARBA00022670"/>
    </source>
</evidence>
<keyword evidence="3 5" id="KW-0720">Serine protease</keyword>
<evidence type="ECO:0000313" key="10">
    <source>
        <dbReference type="Proteomes" id="UP000335636"/>
    </source>
</evidence>
<dbReference type="PANTHER" id="PTHR24271:SF52">
    <property type="entry name" value="GRANZYME K"/>
    <property type="match status" value="1"/>
</dbReference>
<sequence>MTRYSLSLFFLVAGAHLIPEYFSMEIIGGQEVPPHSRPFMASIQYNGYHTCGGVLIHPQWVLTAAHCHSRLVKGQFPTVVLGAHSLSKNEPSKQTFEIKKFIPFSRLRSNSKSNDIMLVKLHRAANLNKHVQLLHPRSKNYIRSGTKCQVTGWGTTDSKVFSISDTLQEVTVTIIDRKLCNSQNYYNHNPIITKDMICAGDTRGNKDSCQGDSGGPLVCKGIFHAIASGGHKCGIANKPGIYTLLTKKYQAWIKNNLAPPRLRL</sequence>
<reference evidence="8" key="2">
    <citation type="submission" date="2020-08" db="EMBL/GenBank/DDBJ databases">
        <authorList>
            <person name="Shumante A."/>
            <person name="Zimin A.V."/>
            <person name="Puiu D."/>
            <person name="Salzberg S.L."/>
        </authorList>
    </citation>
    <scope>NUCLEOTIDE SEQUENCE</scope>
    <source>
        <strain evidence="8">WC2-LM</strain>
        <tissue evidence="8">Liver</tissue>
    </source>
</reference>
<evidence type="ECO:0000256" key="6">
    <source>
        <dbReference type="SAM" id="SignalP"/>
    </source>
</evidence>
<dbReference type="Pfam" id="PF00089">
    <property type="entry name" value="Trypsin"/>
    <property type="match status" value="1"/>
</dbReference>
<dbReference type="InterPro" id="IPR033116">
    <property type="entry name" value="TRYPSIN_SER"/>
</dbReference>
<proteinExistence type="predicted"/>